<dbReference type="Gene3D" id="1.20.5.170">
    <property type="match status" value="1"/>
</dbReference>
<proteinExistence type="predicted"/>
<dbReference type="InterPro" id="IPR035965">
    <property type="entry name" value="PAS-like_dom_sf"/>
</dbReference>
<comment type="caution">
    <text evidence="5">The sequence shown here is derived from an EMBL/GenBank/DDBJ whole genome shotgun (WGS) entry which is preliminary data.</text>
</comment>
<protein>
    <recommendedName>
        <fullName evidence="4">BZIP domain-containing protein</fullName>
    </recommendedName>
</protein>
<name>A0ABQ6M8Q8_9STRA</name>
<dbReference type="InterPro" id="IPR000014">
    <property type="entry name" value="PAS"/>
</dbReference>
<accession>A0ABQ6M8Q8</accession>
<organism evidence="5 6">
    <name type="scientific">Tetraparma gracilis</name>
    <dbReference type="NCBI Taxonomy" id="2962635"/>
    <lineage>
        <taxon>Eukaryota</taxon>
        <taxon>Sar</taxon>
        <taxon>Stramenopiles</taxon>
        <taxon>Ochrophyta</taxon>
        <taxon>Bolidophyceae</taxon>
        <taxon>Parmales</taxon>
        <taxon>Triparmaceae</taxon>
        <taxon>Tetraparma</taxon>
    </lineage>
</organism>
<dbReference type="SUPFAM" id="SSF57959">
    <property type="entry name" value="Leucine zipper domain"/>
    <property type="match status" value="1"/>
</dbReference>
<dbReference type="Proteomes" id="UP001165060">
    <property type="component" value="Unassembled WGS sequence"/>
</dbReference>
<dbReference type="Gene3D" id="3.30.450.20">
    <property type="entry name" value="PAS domain"/>
    <property type="match status" value="1"/>
</dbReference>
<dbReference type="NCBIfam" id="TIGR00229">
    <property type="entry name" value="sensory_box"/>
    <property type="match status" value="1"/>
</dbReference>
<feature type="domain" description="BZIP" evidence="4">
    <location>
        <begin position="1"/>
        <end position="43"/>
    </location>
</feature>
<evidence type="ECO:0000256" key="2">
    <source>
        <dbReference type="ARBA" id="ARBA00022643"/>
    </source>
</evidence>
<keyword evidence="2" id="KW-0288">FMN</keyword>
<dbReference type="Pfam" id="PF07716">
    <property type="entry name" value="bZIP_2"/>
    <property type="match status" value="1"/>
</dbReference>
<evidence type="ECO:0000313" key="6">
    <source>
        <dbReference type="Proteomes" id="UP001165060"/>
    </source>
</evidence>
<sequence>MQRRRERNRVLARRTRLRKKFFFESLQADAAALRRENAALRERALRELPAAAAEELLRGEPGGAGGEVYAAGASVSPADSGLVRAMQGHQRAFVVTDPALPNNPIVFASQDFCEMTGYGRGEIVGRNCRFLQGPASSIAKVAELRGGVATGKDVSVVIKNYMKDGTSFWNNL</sequence>
<keyword evidence="3" id="KW-0157">Chromophore</keyword>
<dbReference type="CDD" id="cd00130">
    <property type="entry name" value="PAS"/>
    <property type="match status" value="1"/>
</dbReference>
<evidence type="ECO:0000256" key="3">
    <source>
        <dbReference type="ARBA" id="ARBA00022991"/>
    </source>
</evidence>
<dbReference type="PANTHER" id="PTHR47429">
    <property type="entry name" value="PROTEIN TWIN LOV 1"/>
    <property type="match status" value="1"/>
</dbReference>
<dbReference type="PROSITE" id="PS50217">
    <property type="entry name" value="BZIP"/>
    <property type="match status" value="1"/>
</dbReference>
<dbReference type="CDD" id="cd14809">
    <property type="entry name" value="bZIP_AUREO-like"/>
    <property type="match status" value="1"/>
</dbReference>
<feature type="non-terminal residue" evidence="5">
    <location>
        <position position="172"/>
    </location>
</feature>
<evidence type="ECO:0000256" key="1">
    <source>
        <dbReference type="ARBA" id="ARBA00022630"/>
    </source>
</evidence>
<dbReference type="InterPro" id="IPR004827">
    <property type="entry name" value="bZIP"/>
</dbReference>
<gene>
    <name evidence="5" type="ORF">TeGR_g13153</name>
</gene>
<dbReference type="SUPFAM" id="SSF55785">
    <property type="entry name" value="PYP-like sensor domain (PAS domain)"/>
    <property type="match status" value="1"/>
</dbReference>
<evidence type="ECO:0000259" key="4">
    <source>
        <dbReference type="PROSITE" id="PS50217"/>
    </source>
</evidence>
<keyword evidence="6" id="KW-1185">Reference proteome</keyword>
<evidence type="ECO:0000313" key="5">
    <source>
        <dbReference type="EMBL" id="GMI21796.1"/>
    </source>
</evidence>
<keyword evidence="1" id="KW-0285">Flavoprotein</keyword>
<reference evidence="5 6" key="1">
    <citation type="journal article" date="2023" name="Commun. Biol.">
        <title>Genome analysis of Parmales, the sister group of diatoms, reveals the evolutionary specialization of diatoms from phago-mixotrophs to photoautotrophs.</title>
        <authorList>
            <person name="Ban H."/>
            <person name="Sato S."/>
            <person name="Yoshikawa S."/>
            <person name="Yamada K."/>
            <person name="Nakamura Y."/>
            <person name="Ichinomiya M."/>
            <person name="Sato N."/>
            <person name="Blanc-Mathieu R."/>
            <person name="Endo H."/>
            <person name="Kuwata A."/>
            <person name="Ogata H."/>
        </authorList>
    </citation>
    <scope>NUCLEOTIDE SEQUENCE [LARGE SCALE GENOMIC DNA]</scope>
</reference>
<dbReference type="InterPro" id="IPR046347">
    <property type="entry name" value="bZIP_sf"/>
</dbReference>
<dbReference type="Pfam" id="PF13426">
    <property type="entry name" value="PAS_9"/>
    <property type="match status" value="1"/>
</dbReference>
<dbReference type="EMBL" id="BRYB01002561">
    <property type="protein sequence ID" value="GMI21796.1"/>
    <property type="molecule type" value="Genomic_DNA"/>
</dbReference>
<dbReference type="PANTHER" id="PTHR47429:SF2">
    <property type="entry name" value="PROTEIN TWIN LOV 1"/>
    <property type="match status" value="1"/>
</dbReference>